<keyword evidence="1" id="KW-0472">Membrane</keyword>
<dbReference type="Pfam" id="PF07290">
    <property type="entry name" value="YqiJ_OB"/>
    <property type="match status" value="1"/>
</dbReference>
<evidence type="ECO:0000259" key="2">
    <source>
        <dbReference type="Pfam" id="PF07290"/>
    </source>
</evidence>
<accession>A0A1E3UYC3</accession>
<feature type="transmembrane region" description="Helical" evidence="1">
    <location>
        <begin position="74"/>
        <end position="95"/>
    </location>
</feature>
<keyword evidence="1" id="KW-1133">Transmembrane helix</keyword>
<feature type="domain" description="Inner membrane protein YqiJ OB-fold" evidence="2">
    <location>
        <begin position="145"/>
        <end position="206"/>
    </location>
</feature>
<evidence type="ECO:0000256" key="1">
    <source>
        <dbReference type="SAM" id="Phobius"/>
    </source>
</evidence>
<comment type="caution">
    <text evidence="4">The sequence shown here is derived from an EMBL/GenBank/DDBJ whole genome shotgun (WGS) entry which is preliminary data.</text>
</comment>
<reference evidence="4" key="1">
    <citation type="journal article" date="2019" name="Int J Environ Res Public Health">
        <title>Characterization of Chromosome-Mediated BlaOXA-894 in Shewanella xiamenensis Isolated from Pig Wastewater.</title>
        <authorList>
            <person name="Zou H."/>
            <person name="Zhou Z."/>
            <person name="Xia H."/>
            <person name="Zhao Q."/>
            <person name="Li X."/>
        </authorList>
    </citation>
    <scope>NUCLEOTIDE SEQUENCE</scope>
    <source>
        <strain evidence="4">2015oxa</strain>
    </source>
</reference>
<feature type="domain" description="Inner membrane protein YqiJ N-terminal" evidence="3">
    <location>
        <begin position="10"/>
        <end position="117"/>
    </location>
</feature>
<evidence type="ECO:0000259" key="3">
    <source>
        <dbReference type="Pfam" id="PF21001"/>
    </source>
</evidence>
<gene>
    <name evidence="4" type="ORF">E2650_00960</name>
</gene>
<feature type="transmembrane region" description="Helical" evidence="1">
    <location>
        <begin position="107"/>
        <end position="125"/>
    </location>
</feature>
<dbReference type="OrthoDB" id="7207054at2"/>
<dbReference type="AlphaFoldDB" id="A0A1E3UYC3"/>
<name>A0A1E3UYC3_9GAMM</name>
<feature type="transmembrane region" description="Helical" evidence="1">
    <location>
        <begin position="12"/>
        <end position="35"/>
    </location>
</feature>
<dbReference type="RefSeq" id="WP_037425429.1">
    <property type="nucleotide sequence ID" value="NZ_AP025014.1"/>
</dbReference>
<evidence type="ECO:0000313" key="4">
    <source>
        <dbReference type="EMBL" id="MDG5898494.1"/>
    </source>
</evidence>
<dbReference type="Pfam" id="PF21001">
    <property type="entry name" value="YqiJ_N"/>
    <property type="match status" value="1"/>
</dbReference>
<organism evidence="4">
    <name type="scientific">Shewanella xiamenensis</name>
    <dbReference type="NCBI Taxonomy" id="332186"/>
    <lineage>
        <taxon>Bacteria</taxon>
        <taxon>Pseudomonadati</taxon>
        <taxon>Pseudomonadota</taxon>
        <taxon>Gammaproteobacteria</taxon>
        <taxon>Alteromonadales</taxon>
        <taxon>Shewanellaceae</taxon>
        <taxon>Shewanella</taxon>
    </lineage>
</organism>
<proteinExistence type="predicted"/>
<keyword evidence="1" id="KW-0812">Transmembrane</keyword>
<dbReference type="InterPro" id="IPR010840">
    <property type="entry name" value="YqiJ_OB"/>
</dbReference>
<dbReference type="Proteomes" id="UP001152518">
    <property type="component" value="Unassembled WGS sequence"/>
</dbReference>
<dbReference type="InterPro" id="IPR048376">
    <property type="entry name" value="YqiJ_N"/>
</dbReference>
<protein>
    <submittedName>
        <fullName evidence="4">DUF1449 family protein</fullName>
    </submittedName>
</protein>
<sequence length="211" mass="22828">MWAFLVEQPNLPYTIAFACVLVLGVFEALSLVIGLSMMSALDQWVPADVEYDADIGGSGLTGIAGWLCLNRLPLLIWFVLALTSFAIAGYLVNYISLMVSATLLPQLFTLPIAVVGSALSCRYLGRVLADLLPKNESTAISLDDLSGYVGTITLGCAIKGMPSEAVVRDKHQQKHYVLVEPETSGIEFASGTQVVLLKREGRVWSATRFDN</sequence>
<reference evidence="4" key="2">
    <citation type="submission" date="2019-04" db="EMBL/GenBank/DDBJ databases">
        <authorList>
            <person name="Zou H."/>
        </authorList>
    </citation>
    <scope>NUCLEOTIDE SEQUENCE</scope>
    <source>
        <strain evidence="4">2015oxa</strain>
    </source>
</reference>
<dbReference type="EMBL" id="SUNE01000001">
    <property type="protein sequence ID" value="MDG5898494.1"/>
    <property type="molecule type" value="Genomic_DNA"/>
</dbReference>